<evidence type="ECO:0000313" key="3">
    <source>
        <dbReference type="Proteomes" id="UP000830055"/>
    </source>
</evidence>
<feature type="chain" id="PRO_5047087650" description="Outer membrane protein beta-barrel domain-containing protein" evidence="1">
    <location>
        <begin position="24"/>
        <end position="169"/>
    </location>
</feature>
<proteinExistence type="predicted"/>
<accession>A0ABN6M595</accession>
<feature type="signal peptide" evidence="1">
    <location>
        <begin position="1"/>
        <end position="23"/>
    </location>
</feature>
<name>A0ABN6M595_9BACT</name>
<evidence type="ECO:0008006" key="4">
    <source>
        <dbReference type="Google" id="ProtNLM"/>
    </source>
</evidence>
<reference evidence="2 3" key="1">
    <citation type="submission" date="2022-01" db="EMBL/GenBank/DDBJ databases">
        <title>Desulfofustis limnae sp. nov., a novel mesophilic sulfate-reducing bacterium isolated from marsh soil.</title>
        <authorList>
            <person name="Watanabe M."/>
            <person name="Takahashi A."/>
            <person name="Kojima H."/>
            <person name="Fukui M."/>
        </authorList>
    </citation>
    <scope>NUCLEOTIDE SEQUENCE [LARGE SCALE GENOMIC DNA]</scope>
    <source>
        <strain evidence="2 3">PPLL</strain>
    </source>
</reference>
<dbReference type="EMBL" id="AP025516">
    <property type="protein sequence ID" value="BDD87385.1"/>
    <property type="molecule type" value="Genomic_DNA"/>
</dbReference>
<sequence>MSVRISWIVVAMFFLSCCGAALAPAAEHRIGGGVNYWIAVDDVDIDDVDDDGFSYLASYQYWPGLLGFEVDLEILPDRFGETALAPQAFVLLGRSIYGGAGVGIEYRDGDFADQPFFAFRGGLNLELLPGLYGDFYALYRFNDSADLDDENTDIDTDTLFFGAMVRLAL</sequence>
<keyword evidence="1" id="KW-0732">Signal</keyword>
<dbReference type="RefSeq" id="WP_284154415.1">
    <property type="nucleotide sequence ID" value="NZ_AP025516.1"/>
</dbReference>
<evidence type="ECO:0000313" key="2">
    <source>
        <dbReference type="EMBL" id="BDD87385.1"/>
    </source>
</evidence>
<gene>
    <name evidence="2" type="ORF">DPPLL_17500</name>
</gene>
<organism evidence="2 3">
    <name type="scientific">Desulfofustis limnaeus</name>
    <dbReference type="NCBI Taxonomy" id="2740163"/>
    <lineage>
        <taxon>Bacteria</taxon>
        <taxon>Pseudomonadati</taxon>
        <taxon>Thermodesulfobacteriota</taxon>
        <taxon>Desulfobulbia</taxon>
        <taxon>Desulfobulbales</taxon>
        <taxon>Desulfocapsaceae</taxon>
        <taxon>Desulfofustis</taxon>
    </lineage>
</organism>
<keyword evidence="3" id="KW-1185">Reference proteome</keyword>
<protein>
    <recommendedName>
        <fullName evidence="4">Outer membrane protein beta-barrel domain-containing protein</fullName>
    </recommendedName>
</protein>
<dbReference type="PROSITE" id="PS51257">
    <property type="entry name" value="PROKAR_LIPOPROTEIN"/>
    <property type="match status" value="1"/>
</dbReference>
<dbReference type="Proteomes" id="UP000830055">
    <property type="component" value="Chromosome"/>
</dbReference>
<evidence type="ECO:0000256" key="1">
    <source>
        <dbReference type="SAM" id="SignalP"/>
    </source>
</evidence>